<dbReference type="Pfam" id="PF01715">
    <property type="entry name" value="IPPT"/>
    <property type="match status" value="1"/>
</dbReference>
<comment type="caution">
    <text evidence="10">Lacks conserved residue(s) required for the propagation of feature annotation.</text>
</comment>
<feature type="site" description="Interaction with substrate tRNA" evidence="10">
    <location>
        <position position="132"/>
    </location>
</feature>
<dbReference type="GO" id="GO:0005524">
    <property type="term" value="F:ATP binding"/>
    <property type="evidence" value="ECO:0007669"/>
    <property type="project" value="UniProtKB-UniRule"/>
</dbReference>
<evidence type="ECO:0000256" key="13">
    <source>
        <dbReference type="RuleBase" id="RU003785"/>
    </source>
</evidence>
<dbReference type="InterPro" id="IPR039657">
    <property type="entry name" value="Dimethylallyltransferase"/>
</dbReference>
<dbReference type="Proteomes" id="UP000193017">
    <property type="component" value="Chromosome"/>
</dbReference>
<evidence type="ECO:0000256" key="2">
    <source>
        <dbReference type="ARBA" id="ARBA00003213"/>
    </source>
</evidence>
<comment type="cofactor">
    <cofactor evidence="1 10">
        <name>Mg(2+)</name>
        <dbReference type="ChEBI" id="CHEBI:18420"/>
    </cofactor>
</comment>
<dbReference type="PANTHER" id="PTHR11088">
    <property type="entry name" value="TRNA DIMETHYLALLYLTRANSFERASE"/>
    <property type="match status" value="1"/>
</dbReference>
<dbReference type="EC" id="2.5.1.75" evidence="10"/>
<feature type="site" description="Interaction with substrate tRNA" evidence="10">
    <location>
        <position position="154"/>
    </location>
</feature>
<dbReference type="PANTHER" id="PTHR11088:SF60">
    <property type="entry name" value="TRNA DIMETHYLALLYLTRANSFERASE"/>
    <property type="match status" value="1"/>
</dbReference>
<feature type="binding site" evidence="10">
    <location>
        <begin position="45"/>
        <end position="52"/>
    </location>
    <ligand>
        <name>ATP</name>
        <dbReference type="ChEBI" id="CHEBI:30616"/>
    </ligand>
</feature>
<dbReference type="Gene3D" id="1.10.20.140">
    <property type="match status" value="1"/>
</dbReference>
<comment type="subunit">
    <text evidence="10">Monomer.</text>
</comment>
<evidence type="ECO:0000313" key="14">
    <source>
        <dbReference type="EMBL" id="ARJ69929.1"/>
    </source>
</evidence>
<organism evidence="14 15">
    <name type="scientific">Paracoccus contaminans</name>
    <dbReference type="NCBI Taxonomy" id="1945662"/>
    <lineage>
        <taxon>Bacteria</taxon>
        <taxon>Pseudomonadati</taxon>
        <taxon>Pseudomonadota</taxon>
        <taxon>Alphaproteobacteria</taxon>
        <taxon>Rhodobacterales</taxon>
        <taxon>Paracoccaceae</taxon>
        <taxon>Paracoccus</taxon>
    </lineage>
</organism>
<comment type="catalytic activity">
    <reaction evidence="9 10 11">
        <text>adenosine(37) in tRNA + dimethylallyl diphosphate = N(6)-dimethylallyladenosine(37) in tRNA + diphosphate</text>
        <dbReference type="Rhea" id="RHEA:26482"/>
        <dbReference type="Rhea" id="RHEA-COMP:10162"/>
        <dbReference type="Rhea" id="RHEA-COMP:10375"/>
        <dbReference type="ChEBI" id="CHEBI:33019"/>
        <dbReference type="ChEBI" id="CHEBI:57623"/>
        <dbReference type="ChEBI" id="CHEBI:74411"/>
        <dbReference type="ChEBI" id="CHEBI:74415"/>
        <dbReference type="EC" id="2.5.1.75"/>
    </reaction>
</comment>
<evidence type="ECO:0000256" key="12">
    <source>
        <dbReference type="RuleBase" id="RU003784"/>
    </source>
</evidence>
<keyword evidence="7 10" id="KW-0067">ATP-binding</keyword>
<evidence type="ECO:0000256" key="10">
    <source>
        <dbReference type="HAMAP-Rule" id="MF_00185"/>
    </source>
</evidence>
<evidence type="ECO:0000256" key="1">
    <source>
        <dbReference type="ARBA" id="ARBA00001946"/>
    </source>
</evidence>
<evidence type="ECO:0000256" key="6">
    <source>
        <dbReference type="ARBA" id="ARBA00022741"/>
    </source>
</evidence>
<dbReference type="GO" id="GO:0006400">
    <property type="term" value="P:tRNA modification"/>
    <property type="evidence" value="ECO:0007669"/>
    <property type="project" value="TreeGrafter"/>
</dbReference>
<protein>
    <recommendedName>
        <fullName evidence="10">tRNA dimethylallyltransferase</fullName>
        <ecNumber evidence="10">2.5.1.75</ecNumber>
    </recommendedName>
    <alternativeName>
        <fullName evidence="10">Dimethylallyl diphosphate:tRNA dimethylallyltransferase</fullName>
        <shortName evidence="10">DMAPP:tRNA dimethylallyltransferase</shortName>
        <shortName evidence="10">DMATase</shortName>
    </alternativeName>
    <alternativeName>
        <fullName evidence="10">Isopentenyl-diphosphate:tRNA isopentenyltransferase</fullName>
        <shortName evidence="10">IPP transferase</shortName>
        <shortName evidence="10">IPPT</shortName>
        <shortName evidence="10">IPTase</shortName>
    </alternativeName>
</protein>
<evidence type="ECO:0000256" key="8">
    <source>
        <dbReference type="ARBA" id="ARBA00022842"/>
    </source>
</evidence>
<dbReference type="InterPro" id="IPR018022">
    <property type="entry name" value="IPT"/>
</dbReference>
<dbReference type="STRING" id="1945662.B0A89_10105"/>
<evidence type="ECO:0000256" key="3">
    <source>
        <dbReference type="ARBA" id="ARBA00005842"/>
    </source>
</evidence>
<reference evidence="14 15" key="1">
    <citation type="submission" date="2017-03" db="EMBL/GenBank/DDBJ databases">
        <title>Genome sequence of Paracoccus contaminans isolated from a water microcosm.</title>
        <authorList>
            <person name="Aurass P."/>
            <person name="Karste S."/>
            <person name="Trost E."/>
            <person name="Glaeser S.P."/>
            <person name="Kaempfer P."/>
            <person name="Flieger A."/>
        </authorList>
    </citation>
    <scope>NUCLEOTIDE SEQUENCE [LARGE SCALE GENOMIC DNA]</scope>
    <source>
        <strain evidence="15">RKI 16-01929T\LMG 29738T\CCM 8701T\CIP 111112T</strain>
    </source>
</reference>
<dbReference type="InterPro" id="IPR027417">
    <property type="entry name" value="P-loop_NTPase"/>
</dbReference>
<keyword evidence="5 10" id="KW-0819">tRNA processing</keyword>
<accession>A0A1W6CYR9</accession>
<keyword evidence="15" id="KW-1185">Reference proteome</keyword>
<dbReference type="NCBIfam" id="TIGR00174">
    <property type="entry name" value="miaA"/>
    <property type="match status" value="1"/>
</dbReference>
<evidence type="ECO:0000313" key="15">
    <source>
        <dbReference type="Proteomes" id="UP000193017"/>
    </source>
</evidence>
<evidence type="ECO:0000256" key="5">
    <source>
        <dbReference type="ARBA" id="ARBA00022694"/>
    </source>
</evidence>
<dbReference type="GO" id="GO:0052381">
    <property type="term" value="F:tRNA dimethylallyltransferase activity"/>
    <property type="evidence" value="ECO:0007669"/>
    <property type="project" value="UniProtKB-UniRule"/>
</dbReference>
<evidence type="ECO:0000256" key="7">
    <source>
        <dbReference type="ARBA" id="ARBA00022840"/>
    </source>
</evidence>
<evidence type="ECO:0000256" key="11">
    <source>
        <dbReference type="RuleBase" id="RU003783"/>
    </source>
</evidence>
<keyword evidence="4 10" id="KW-0808">Transferase</keyword>
<dbReference type="Gene3D" id="3.40.50.300">
    <property type="entry name" value="P-loop containing nucleotide triphosphate hydrolases"/>
    <property type="match status" value="1"/>
</dbReference>
<evidence type="ECO:0000256" key="4">
    <source>
        <dbReference type="ARBA" id="ARBA00022679"/>
    </source>
</evidence>
<comment type="similarity">
    <text evidence="3 10 13">Belongs to the IPP transferase family.</text>
</comment>
<dbReference type="EMBL" id="CP020612">
    <property type="protein sequence ID" value="ARJ69929.1"/>
    <property type="molecule type" value="Genomic_DNA"/>
</dbReference>
<dbReference type="OrthoDB" id="9776390at2"/>
<name>A0A1W6CYR9_9RHOB</name>
<dbReference type="AlphaFoldDB" id="A0A1W6CYR9"/>
<keyword evidence="6 10" id="KW-0547">Nucleotide-binding</keyword>
<dbReference type="KEGG" id="pcon:B0A89_10105"/>
<dbReference type="HAMAP" id="MF_00185">
    <property type="entry name" value="IPP_trans"/>
    <property type="match status" value="1"/>
</dbReference>
<comment type="function">
    <text evidence="2 10 12">Catalyzes the transfer of a dimethylallyl group onto the adenine at position 37 in tRNAs that read codons beginning with uridine, leading to the formation of N6-(dimethylallyl)adenosine (i(6)A).</text>
</comment>
<feature type="binding site" evidence="10">
    <location>
        <begin position="47"/>
        <end position="52"/>
    </location>
    <ligand>
        <name>substrate</name>
    </ligand>
</feature>
<dbReference type="SUPFAM" id="SSF52540">
    <property type="entry name" value="P-loop containing nucleoside triphosphate hydrolases"/>
    <property type="match status" value="2"/>
</dbReference>
<evidence type="ECO:0000256" key="9">
    <source>
        <dbReference type="ARBA" id="ARBA00049563"/>
    </source>
</evidence>
<sequence length="318" mass="33640">MAQTAGMINRSLIAPPGRDEGAPPAAAAAAIMPALDPDRPVLIAGPTAAGKSALALAIARRIGGVVVNADALQVWSCWRVLTARPSPGDEAAVPHALYGHVAPGRGYSVGDWLAEVAALRAGGARLVIAGGTGLYLTALTRGLAIIPPVPPEIRQQGDQWLAAGGLAGMTAALDGPTRALIDTRNPARVQRAWEVLAATGRGLSAWQADTPPPLIRPEEAQRLVLTMDRDRLAARIAARFDAMIRDGALREVDALRAIWDGRAQWTRAIGAGELKAHLDGMMTLDEARERAVIATRQYAKAQRIWFRSKMGDWTPVPA</sequence>
<gene>
    <name evidence="10" type="primary">miaA</name>
    <name evidence="14" type="ORF">B0A89_10105</name>
</gene>
<proteinExistence type="inferred from homology"/>
<keyword evidence="8 10" id="KW-0460">Magnesium</keyword>